<evidence type="ECO:0000256" key="3">
    <source>
        <dbReference type="ARBA" id="ARBA00022989"/>
    </source>
</evidence>
<accession>A0A0B2QTU7</accession>
<dbReference type="GO" id="GO:0005886">
    <property type="term" value="C:plasma membrane"/>
    <property type="evidence" value="ECO:0007669"/>
    <property type="project" value="TreeGrafter"/>
</dbReference>
<sequence length="273" mass="29667">MAEDIDLNGDPNNKKDSNNSEAKDETAKTEWNLHGLNVFGNMMNSFGGTKISNEVVHEASKVAQFIQLMTTFVGDFVISFIRRWLLTLVMLSSIPPLVLCGSMLGLIIMKTSSRGQEAYCIAASVVEHTIGSIRTASPSFTAFAAGQAAAFKMFETIKRKAEIDAYDITSRQLDDICGDIEVRVVCFSYPTRLDELIFNGFSLSIPSGTTTTLVGESGSGKSTVVSLVDRFYDGAIVEENIAYGKDGAFVEEIKDGAELANLSKIIDKLPQCN</sequence>
<feature type="compositionally biased region" description="Basic and acidic residues" evidence="5">
    <location>
        <begin position="12"/>
        <end position="27"/>
    </location>
</feature>
<dbReference type="GO" id="GO:0140359">
    <property type="term" value="F:ABC-type transporter activity"/>
    <property type="evidence" value="ECO:0007669"/>
    <property type="project" value="InterPro"/>
</dbReference>
<dbReference type="InterPro" id="IPR003439">
    <property type="entry name" value="ABC_transporter-like_ATP-bd"/>
</dbReference>
<feature type="region of interest" description="Disordered" evidence="5">
    <location>
        <begin position="1"/>
        <end position="27"/>
    </location>
</feature>
<proteinExistence type="predicted"/>
<dbReference type="GO" id="GO:0016887">
    <property type="term" value="F:ATP hydrolysis activity"/>
    <property type="evidence" value="ECO:0007669"/>
    <property type="project" value="InterPro"/>
</dbReference>
<evidence type="ECO:0000256" key="1">
    <source>
        <dbReference type="ARBA" id="ARBA00004141"/>
    </source>
</evidence>
<dbReference type="EMBL" id="KN656565">
    <property type="protein sequence ID" value="KHN23077.1"/>
    <property type="molecule type" value="Genomic_DNA"/>
</dbReference>
<evidence type="ECO:0000259" key="8">
    <source>
        <dbReference type="Pfam" id="PF00664"/>
    </source>
</evidence>
<protein>
    <submittedName>
        <fullName evidence="9">ABC transporter B family member 5</fullName>
    </submittedName>
</protein>
<feature type="domain" description="ABC transporter" evidence="7">
    <location>
        <begin position="199"/>
        <end position="233"/>
    </location>
</feature>
<dbReference type="InterPro" id="IPR027417">
    <property type="entry name" value="P-loop_NTPase"/>
</dbReference>
<dbReference type="Proteomes" id="UP000053555">
    <property type="component" value="Unassembled WGS sequence"/>
</dbReference>
<evidence type="ECO:0000256" key="2">
    <source>
        <dbReference type="ARBA" id="ARBA00022692"/>
    </source>
</evidence>
<dbReference type="PANTHER" id="PTHR24222">
    <property type="entry name" value="ABC TRANSPORTER B FAMILY"/>
    <property type="match status" value="1"/>
</dbReference>
<comment type="subcellular location">
    <subcellularLocation>
        <location evidence="1">Membrane</location>
        <topology evidence="1">Multi-pass membrane protein</topology>
    </subcellularLocation>
</comment>
<evidence type="ECO:0000256" key="5">
    <source>
        <dbReference type="SAM" id="MobiDB-lite"/>
    </source>
</evidence>
<evidence type="ECO:0000256" key="4">
    <source>
        <dbReference type="ARBA" id="ARBA00023136"/>
    </source>
</evidence>
<dbReference type="SUPFAM" id="SSF90123">
    <property type="entry name" value="ABC transporter transmembrane region"/>
    <property type="match status" value="1"/>
</dbReference>
<keyword evidence="2 6" id="KW-0812">Transmembrane</keyword>
<dbReference type="PANTHER" id="PTHR24222:SF63">
    <property type="entry name" value="ATP BINDING CASSETTE SUBFAMILY B"/>
    <property type="match status" value="1"/>
</dbReference>
<dbReference type="InterPro" id="IPR036640">
    <property type="entry name" value="ABC1_TM_sf"/>
</dbReference>
<dbReference type="Gene3D" id="3.40.50.300">
    <property type="entry name" value="P-loop containing nucleotide triphosphate hydrolases"/>
    <property type="match status" value="1"/>
</dbReference>
<dbReference type="AlphaFoldDB" id="A0A0B2QTU7"/>
<feature type="transmembrane region" description="Helical" evidence="6">
    <location>
        <begin position="84"/>
        <end position="108"/>
    </location>
</feature>
<dbReference type="InterPro" id="IPR039421">
    <property type="entry name" value="Type_1_exporter"/>
</dbReference>
<organism evidence="9">
    <name type="scientific">Glycine soja</name>
    <name type="common">Wild soybean</name>
    <dbReference type="NCBI Taxonomy" id="3848"/>
    <lineage>
        <taxon>Eukaryota</taxon>
        <taxon>Viridiplantae</taxon>
        <taxon>Streptophyta</taxon>
        <taxon>Embryophyta</taxon>
        <taxon>Tracheophyta</taxon>
        <taxon>Spermatophyta</taxon>
        <taxon>Magnoliopsida</taxon>
        <taxon>eudicotyledons</taxon>
        <taxon>Gunneridae</taxon>
        <taxon>Pentapetalae</taxon>
        <taxon>rosids</taxon>
        <taxon>fabids</taxon>
        <taxon>Fabales</taxon>
        <taxon>Fabaceae</taxon>
        <taxon>Papilionoideae</taxon>
        <taxon>50 kb inversion clade</taxon>
        <taxon>NPAAA clade</taxon>
        <taxon>indigoferoid/millettioid clade</taxon>
        <taxon>Phaseoleae</taxon>
        <taxon>Glycine</taxon>
        <taxon>Glycine subgen. Soja</taxon>
    </lineage>
</organism>
<keyword evidence="4 6" id="KW-0472">Membrane</keyword>
<dbReference type="InterPro" id="IPR011527">
    <property type="entry name" value="ABC1_TM_dom"/>
</dbReference>
<dbReference type="SUPFAM" id="SSF52540">
    <property type="entry name" value="P-loop containing nucleoside triphosphate hydrolases"/>
    <property type="match status" value="1"/>
</dbReference>
<gene>
    <name evidence="9" type="ORF">glysoja_049071</name>
</gene>
<evidence type="ECO:0000259" key="7">
    <source>
        <dbReference type="Pfam" id="PF00005"/>
    </source>
</evidence>
<reference evidence="9" key="1">
    <citation type="submission" date="2014-07" db="EMBL/GenBank/DDBJ databases">
        <title>Identification of a novel salt tolerance gene in wild soybean by whole-genome sequencing.</title>
        <authorList>
            <person name="Lam H.-M."/>
            <person name="Qi X."/>
            <person name="Li M.-W."/>
            <person name="Liu X."/>
            <person name="Xie M."/>
            <person name="Ni M."/>
            <person name="Xu X."/>
        </authorList>
    </citation>
    <scope>NUCLEOTIDE SEQUENCE [LARGE SCALE GENOMIC DNA]</scope>
    <source>
        <tissue evidence="9">Root</tissue>
    </source>
</reference>
<keyword evidence="3 6" id="KW-1133">Transmembrane helix</keyword>
<evidence type="ECO:0000256" key="6">
    <source>
        <dbReference type="SAM" id="Phobius"/>
    </source>
</evidence>
<dbReference type="Pfam" id="PF00005">
    <property type="entry name" value="ABC_tran"/>
    <property type="match status" value="1"/>
</dbReference>
<dbReference type="GO" id="GO:0005524">
    <property type="term" value="F:ATP binding"/>
    <property type="evidence" value="ECO:0007669"/>
    <property type="project" value="InterPro"/>
</dbReference>
<evidence type="ECO:0000313" key="9">
    <source>
        <dbReference type="EMBL" id="KHN23077.1"/>
    </source>
</evidence>
<feature type="domain" description="ABC transmembrane type-1" evidence="8">
    <location>
        <begin position="60"/>
        <end position="135"/>
    </location>
</feature>
<name>A0A0B2QTU7_GLYSO</name>
<dbReference type="Gene3D" id="1.20.1560.10">
    <property type="entry name" value="ABC transporter type 1, transmembrane domain"/>
    <property type="match status" value="2"/>
</dbReference>
<dbReference type="Pfam" id="PF00664">
    <property type="entry name" value="ABC_membrane"/>
    <property type="match status" value="1"/>
</dbReference>